<dbReference type="AlphaFoldDB" id="A0A5C6C1V4"/>
<keyword evidence="11" id="KW-1185">Reference proteome</keyword>
<evidence type="ECO:0000256" key="1">
    <source>
        <dbReference type="ARBA" id="ARBA00004909"/>
    </source>
</evidence>
<dbReference type="PROSITE" id="PS51296">
    <property type="entry name" value="RIESKE"/>
    <property type="match status" value="1"/>
</dbReference>
<evidence type="ECO:0000313" key="11">
    <source>
        <dbReference type="Proteomes" id="UP000319908"/>
    </source>
</evidence>
<dbReference type="SUPFAM" id="SSF50022">
    <property type="entry name" value="ISP domain"/>
    <property type="match status" value="1"/>
</dbReference>
<organism evidence="10 11">
    <name type="scientific">Allorhodopirellula heiligendammensis</name>
    <dbReference type="NCBI Taxonomy" id="2714739"/>
    <lineage>
        <taxon>Bacteria</taxon>
        <taxon>Pseudomonadati</taxon>
        <taxon>Planctomycetota</taxon>
        <taxon>Planctomycetia</taxon>
        <taxon>Pirellulales</taxon>
        <taxon>Pirellulaceae</taxon>
        <taxon>Allorhodopirellula</taxon>
    </lineage>
</organism>
<dbReference type="InterPro" id="IPR012748">
    <property type="entry name" value="Rieske-like_NirD"/>
</dbReference>
<dbReference type="InterPro" id="IPR052034">
    <property type="entry name" value="NasD-like"/>
</dbReference>
<dbReference type="NCBIfam" id="TIGR02378">
    <property type="entry name" value="nirD_assim_sml"/>
    <property type="match status" value="1"/>
</dbReference>
<dbReference type="InterPro" id="IPR036188">
    <property type="entry name" value="FAD/NAD-bd_sf"/>
</dbReference>
<dbReference type="GO" id="GO:0051213">
    <property type="term" value="F:dioxygenase activity"/>
    <property type="evidence" value="ECO:0007669"/>
    <property type="project" value="UniProtKB-KW"/>
</dbReference>
<dbReference type="PANTHER" id="PTHR43809:SF1">
    <property type="entry name" value="NITRITE REDUCTASE (NADH) LARGE SUBUNIT"/>
    <property type="match status" value="1"/>
</dbReference>
<evidence type="ECO:0000256" key="3">
    <source>
        <dbReference type="ARBA" id="ARBA00022714"/>
    </source>
</evidence>
<dbReference type="Pfam" id="PF13806">
    <property type="entry name" value="Rieske_2"/>
    <property type="match status" value="1"/>
</dbReference>
<keyword evidence="6" id="KW-0408">Iron</keyword>
<dbReference type="PANTHER" id="PTHR43809">
    <property type="entry name" value="NITRITE REDUCTASE (NADH) LARGE SUBUNIT"/>
    <property type="match status" value="1"/>
</dbReference>
<evidence type="ECO:0000256" key="6">
    <source>
        <dbReference type="ARBA" id="ARBA00023004"/>
    </source>
</evidence>
<keyword evidence="3" id="KW-0001">2Fe-2S</keyword>
<keyword evidence="7" id="KW-0411">Iron-sulfur</keyword>
<dbReference type="GO" id="GO:0008942">
    <property type="term" value="F:nitrite reductase [NAD(P)H] activity"/>
    <property type="evidence" value="ECO:0007669"/>
    <property type="project" value="InterPro"/>
</dbReference>
<dbReference type="GO" id="GO:0051537">
    <property type="term" value="F:2 iron, 2 sulfur cluster binding"/>
    <property type="evidence" value="ECO:0007669"/>
    <property type="project" value="UniProtKB-KW"/>
</dbReference>
<keyword evidence="10" id="KW-0223">Dioxygenase</keyword>
<sequence>MRLQLVLRRSAIAARTTGISRHWYFGVTIQKRKIVVIGNGMVGHRFIEKLIGFDKDRSCQVTTFCEESRAAYDRVGLTSFFAHRDAEKLMIARREWYACQNMCPHMNAFVLSRGIVGSRGEEPKVACPLHKKTFSLKTGQGLSGEPLSVKVFPVRVDDGEVYLKLPPESQLDALLATDLHSLTKQSVCDMSSACAACV</sequence>
<dbReference type="InterPro" id="IPR017941">
    <property type="entry name" value="Rieske_2Fe-2S"/>
</dbReference>
<accession>A0A5C6C1V4</accession>
<keyword evidence="8" id="KW-0534">Nitrate assimilation</keyword>
<keyword evidence="2" id="KW-0349">Heme</keyword>
<evidence type="ECO:0000256" key="7">
    <source>
        <dbReference type="ARBA" id="ARBA00023014"/>
    </source>
</evidence>
<evidence type="ECO:0000256" key="5">
    <source>
        <dbReference type="ARBA" id="ARBA00023002"/>
    </source>
</evidence>
<gene>
    <name evidence="10" type="primary">hcaC</name>
    <name evidence="10" type="ORF">Poly21_02630</name>
</gene>
<reference evidence="10 11" key="1">
    <citation type="journal article" date="2020" name="Antonie Van Leeuwenhoek">
        <title>Rhodopirellula heiligendammensis sp. nov., Rhodopirellula pilleata sp. nov., and Rhodopirellula solitaria sp. nov. isolated from natural or artificial marine surfaces in Northern Germany and California, USA, and emended description of the genus Rhodopirellula.</title>
        <authorList>
            <person name="Kallscheuer N."/>
            <person name="Wiegand S."/>
            <person name="Jogler M."/>
            <person name="Boedeker C."/>
            <person name="Peeters S.H."/>
            <person name="Rast P."/>
            <person name="Heuer A."/>
            <person name="Jetten M.S.M."/>
            <person name="Rohde M."/>
            <person name="Jogler C."/>
        </authorList>
    </citation>
    <scope>NUCLEOTIDE SEQUENCE [LARGE SCALE GENOMIC DNA]</scope>
    <source>
        <strain evidence="10 11">Poly21</strain>
    </source>
</reference>
<dbReference type="Proteomes" id="UP000319908">
    <property type="component" value="Unassembled WGS sequence"/>
</dbReference>
<dbReference type="InterPro" id="IPR036922">
    <property type="entry name" value="Rieske_2Fe-2S_sf"/>
</dbReference>
<keyword evidence="5" id="KW-0560">Oxidoreductase</keyword>
<keyword evidence="4" id="KW-0479">Metal-binding</keyword>
<evidence type="ECO:0000256" key="4">
    <source>
        <dbReference type="ARBA" id="ARBA00022723"/>
    </source>
</evidence>
<comment type="pathway">
    <text evidence="1">Nitrogen metabolism.</text>
</comment>
<feature type="domain" description="Rieske" evidence="9">
    <location>
        <begin position="62"/>
        <end position="163"/>
    </location>
</feature>
<dbReference type="SUPFAM" id="SSF51905">
    <property type="entry name" value="FAD/NAD(P)-binding domain"/>
    <property type="match status" value="1"/>
</dbReference>
<dbReference type="GO" id="GO:0046872">
    <property type="term" value="F:metal ion binding"/>
    <property type="evidence" value="ECO:0007669"/>
    <property type="project" value="UniProtKB-KW"/>
</dbReference>
<dbReference type="EMBL" id="SJPU01000001">
    <property type="protein sequence ID" value="TWU18108.1"/>
    <property type="molecule type" value="Genomic_DNA"/>
</dbReference>
<proteinExistence type="predicted"/>
<comment type="caution">
    <text evidence="10">The sequence shown here is derived from an EMBL/GenBank/DDBJ whole genome shotgun (WGS) entry which is preliminary data.</text>
</comment>
<evidence type="ECO:0000313" key="10">
    <source>
        <dbReference type="EMBL" id="TWU18108.1"/>
    </source>
</evidence>
<dbReference type="OrthoDB" id="9795104at2"/>
<name>A0A5C6C1V4_9BACT</name>
<dbReference type="Gene3D" id="2.102.10.10">
    <property type="entry name" value="Rieske [2Fe-2S] iron-sulphur domain"/>
    <property type="match status" value="1"/>
</dbReference>
<evidence type="ECO:0000256" key="8">
    <source>
        <dbReference type="ARBA" id="ARBA00023063"/>
    </source>
</evidence>
<protein>
    <submittedName>
        <fullName evidence="10">3-phenylpropionate/cinnamic acid dioxygenase ferredoxin subunit</fullName>
    </submittedName>
</protein>
<evidence type="ECO:0000259" key="9">
    <source>
        <dbReference type="PROSITE" id="PS51296"/>
    </source>
</evidence>
<evidence type="ECO:0000256" key="2">
    <source>
        <dbReference type="ARBA" id="ARBA00022617"/>
    </source>
</evidence>
<dbReference type="GO" id="GO:0042128">
    <property type="term" value="P:nitrate assimilation"/>
    <property type="evidence" value="ECO:0007669"/>
    <property type="project" value="UniProtKB-KW"/>
</dbReference>